<dbReference type="SUPFAM" id="SSF56436">
    <property type="entry name" value="C-type lectin-like"/>
    <property type="match status" value="1"/>
</dbReference>
<evidence type="ECO:0000313" key="5">
    <source>
        <dbReference type="Proteomes" id="UP001595735"/>
    </source>
</evidence>
<feature type="chain" id="PRO_5047539035" evidence="2">
    <location>
        <begin position="23"/>
        <end position="293"/>
    </location>
</feature>
<gene>
    <name evidence="4" type="ORF">ACFONJ_06095</name>
</gene>
<dbReference type="SMART" id="SM00034">
    <property type="entry name" value="CLECT"/>
    <property type="match status" value="1"/>
</dbReference>
<dbReference type="RefSeq" id="WP_290295569.1">
    <property type="nucleotide sequence ID" value="NZ_JAUFQR010000001.1"/>
</dbReference>
<dbReference type="Gene3D" id="3.10.100.10">
    <property type="entry name" value="Mannose-Binding Protein A, subunit A"/>
    <property type="match status" value="1"/>
</dbReference>
<name>A0ABV7XUF8_9FLAO</name>
<reference evidence="5" key="1">
    <citation type="journal article" date="2019" name="Int. J. Syst. Evol. Microbiol.">
        <title>The Global Catalogue of Microorganisms (GCM) 10K type strain sequencing project: providing services to taxonomists for standard genome sequencing and annotation.</title>
        <authorList>
            <consortium name="The Broad Institute Genomics Platform"/>
            <consortium name="The Broad Institute Genome Sequencing Center for Infectious Disease"/>
            <person name="Wu L."/>
            <person name="Ma J."/>
        </authorList>
    </citation>
    <scope>NUCLEOTIDE SEQUENCE [LARGE SCALE GENOMIC DNA]</scope>
    <source>
        <strain evidence="5">CECT 7798</strain>
    </source>
</reference>
<dbReference type="EMBL" id="JBHRYO010000002">
    <property type="protein sequence ID" value="MFC3755530.1"/>
    <property type="molecule type" value="Genomic_DNA"/>
</dbReference>
<dbReference type="CDD" id="cd00037">
    <property type="entry name" value="CLECT"/>
    <property type="match status" value="1"/>
</dbReference>
<feature type="domain" description="C-type lectin" evidence="3">
    <location>
        <begin position="33"/>
        <end position="202"/>
    </location>
</feature>
<dbReference type="InterPro" id="IPR026444">
    <property type="entry name" value="Secre_tail"/>
</dbReference>
<comment type="caution">
    <text evidence="4">The sequence shown here is derived from an EMBL/GenBank/DDBJ whole genome shotgun (WGS) entry which is preliminary data.</text>
</comment>
<dbReference type="Pfam" id="PF00059">
    <property type="entry name" value="Lectin_C"/>
    <property type="match status" value="1"/>
</dbReference>
<accession>A0ABV7XUF8</accession>
<dbReference type="PANTHER" id="PTHR22801:SF63">
    <property type="entry name" value="C-TYPE LECTIN DOMAIN-CONTAINING PROTEIN"/>
    <property type="match status" value="1"/>
</dbReference>
<organism evidence="4 5">
    <name type="scientific">Chryseobacterium tructae</name>
    <dbReference type="NCBI Taxonomy" id="1037380"/>
    <lineage>
        <taxon>Bacteria</taxon>
        <taxon>Pseudomonadati</taxon>
        <taxon>Bacteroidota</taxon>
        <taxon>Flavobacteriia</taxon>
        <taxon>Flavobacteriales</taxon>
        <taxon>Weeksellaceae</taxon>
        <taxon>Chryseobacterium group</taxon>
        <taxon>Chryseobacterium</taxon>
    </lineage>
</organism>
<evidence type="ECO:0000313" key="4">
    <source>
        <dbReference type="EMBL" id="MFC3755530.1"/>
    </source>
</evidence>
<protein>
    <submittedName>
        <fullName evidence="4">T9SS type A sorting domain-containing protein</fullName>
    </submittedName>
</protein>
<proteinExistence type="predicted"/>
<dbReference type="PROSITE" id="PS50041">
    <property type="entry name" value="C_TYPE_LECTIN_2"/>
    <property type="match status" value="1"/>
</dbReference>
<keyword evidence="5" id="KW-1185">Reference proteome</keyword>
<dbReference type="InterPro" id="IPR016186">
    <property type="entry name" value="C-type_lectin-like/link_sf"/>
</dbReference>
<dbReference type="NCBIfam" id="TIGR04183">
    <property type="entry name" value="Por_Secre_tail"/>
    <property type="match status" value="1"/>
</dbReference>
<dbReference type="InterPro" id="IPR050801">
    <property type="entry name" value="Ca-Dep_Lectins_ImmuneDev"/>
</dbReference>
<dbReference type="InterPro" id="IPR016187">
    <property type="entry name" value="CTDL_fold"/>
</dbReference>
<evidence type="ECO:0000256" key="2">
    <source>
        <dbReference type="SAM" id="SignalP"/>
    </source>
</evidence>
<keyword evidence="1 2" id="KW-0732">Signal</keyword>
<dbReference type="Proteomes" id="UP001595735">
    <property type="component" value="Unassembled WGS sequence"/>
</dbReference>
<dbReference type="PANTHER" id="PTHR22801">
    <property type="entry name" value="LITHOSTATHINE"/>
    <property type="match status" value="1"/>
</dbReference>
<sequence length="293" mass="31539">MNQKKLLILFTTGLAVSFSAQCANPANVNSYTYNGKVYEVIKELKNWNDAALCAVQRGGYLVEINDANEQNAIYNFITSSGISSTYAPVSDGGGTSYVWIGATDRVVEGSWLWDGNNDGVGINFWNGQGAAGSGNGMPVSNRYNNWGRENGTGMIMEPDNYLDNQNAAAIALSGWPSGSNALGVSGQWNDLNMSNSLYYVVEKDNQTLGVADNSHTNKDQLKIYPNPVKAGKNLMITSVEAGAYTLLSPEGKVLKTGKISTNTDIDTSALPVGIYIITIETRSDVKSYKVIVK</sequence>
<feature type="signal peptide" evidence="2">
    <location>
        <begin position="1"/>
        <end position="22"/>
    </location>
</feature>
<evidence type="ECO:0000259" key="3">
    <source>
        <dbReference type="PROSITE" id="PS50041"/>
    </source>
</evidence>
<dbReference type="InterPro" id="IPR001304">
    <property type="entry name" value="C-type_lectin-like"/>
</dbReference>
<evidence type="ECO:0000256" key="1">
    <source>
        <dbReference type="ARBA" id="ARBA00022729"/>
    </source>
</evidence>
<dbReference type="Pfam" id="PF18962">
    <property type="entry name" value="Por_Secre_tail"/>
    <property type="match status" value="1"/>
</dbReference>